<dbReference type="Proteomes" id="UP000471435">
    <property type="component" value="Unassembled WGS sequence"/>
</dbReference>
<dbReference type="EMBL" id="WTYP01000002">
    <property type="protein sequence ID" value="MXP47608.1"/>
    <property type="molecule type" value="Genomic_DNA"/>
</dbReference>
<keyword evidence="3" id="KW-1185">Reference proteome</keyword>
<evidence type="ECO:0000256" key="1">
    <source>
        <dbReference type="SAM" id="SignalP"/>
    </source>
</evidence>
<feature type="chain" id="PRO_5026162920" description="Lipoprotein" evidence="1">
    <location>
        <begin position="25"/>
        <end position="216"/>
    </location>
</feature>
<keyword evidence="1" id="KW-0732">Signal</keyword>
<evidence type="ECO:0008006" key="4">
    <source>
        <dbReference type="Google" id="ProtNLM"/>
    </source>
</evidence>
<sequence>MPMNKRSLLSALPLFILSACNSSADPAPAPGEDFWAALSSHCGNAYQGGLVSDDAADADMQGAAMIMHVRECSEDRIAVPFHIQGADGKWDRSRTWVFTRTDNGYRLKHDHRHEDGEPDAVTIYGGETAAAVEGVAQAFPVDQESIELFKREGLDVSVTNVWRVRVDPAGQDDAIYAYKLTRRAAKGAPADRDFMVEFDLTQPVPAPPAPWGFEDS</sequence>
<evidence type="ECO:0000313" key="2">
    <source>
        <dbReference type="EMBL" id="MXP47608.1"/>
    </source>
</evidence>
<comment type="caution">
    <text evidence="2">The sequence shown here is derived from an EMBL/GenBank/DDBJ whole genome shotgun (WGS) entry which is preliminary data.</text>
</comment>
<accession>A0A6I4V192</accession>
<name>A0A6I4V192_9SPHN</name>
<feature type="signal peptide" evidence="1">
    <location>
        <begin position="1"/>
        <end position="24"/>
    </location>
</feature>
<evidence type="ECO:0000313" key="3">
    <source>
        <dbReference type="Proteomes" id="UP000471435"/>
    </source>
</evidence>
<dbReference type="OrthoDB" id="1524207at2"/>
<organism evidence="2 3">
    <name type="scientific">Pontixanthobacter luteolus</name>
    <dbReference type="NCBI Taxonomy" id="295089"/>
    <lineage>
        <taxon>Bacteria</taxon>
        <taxon>Pseudomonadati</taxon>
        <taxon>Pseudomonadota</taxon>
        <taxon>Alphaproteobacteria</taxon>
        <taxon>Sphingomonadales</taxon>
        <taxon>Erythrobacteraceae</taxon>
        <taxon>Pontixanthobacter</taxon>
    </lineage>
</organism>
<protein>
    <recommendedName>
        <fullName evidence="4">Lipoprotein</fullName>
    </recommendedName>
</protein>
<proteinExistence type="predicted"/>
<gene>
    <name evidence="2" type="ORF">GRI43_09475</name>
</gene>
<reference evidence="2 3" key="1">
    <citation type="submission" date="2019-12" db="EMBL/GenBank/DDBJ databases">
        <title>Genomic-based taxomic classification of the family Erythrobacteraceae.</title>
        <authorList>
            <person name="Xu L."/>
        </authorList>
    </citation>
    <scope>NUCLEOTIDE SEQUENCE [LARGE SCALE GENOMIC DNA]</scope>
    <source>
        <strain evidence="2 3">SW-109</strain>
    </source>
</reference>
<dbReference type="AlphaFoldDB" id="A0A6I4V192"/>
<dbReference type="PROSITE" id="PS51257">
    <property type="entry name" value="PROKAR_LIPOPROTEIN"/>
    <property type="match status" value="1"/>
</dbReference>